<protein>
    <submittedName>
        <fullName evidence="3">2Fe-2S iron-sulfur cluster-binding protein</fullName>
    </submittedName>
</protein>
<gene>
    <name evidence="3" type="ORF">ACFQ4C_06940</name>
</gene>
<comment type="caution">
    <text evidence="3">The sequence shown here is derived from an EMBL/GenBank/DDBJ whole genome shotgun (WGS) entry which is preliminary data.</text>
</comment>
<dbReference type="Pfam" id="PF00175">
    <property type="entry name" value="NAD_binding_1"/>
    <property type="match status" value="1"/>
</dbReference>
<dbReference type="InterPro" id="IPR050415">
    <property type="entry name" value="MRET"/>
</dbReference>
<dbReference type="Pfam" id="PF00111">
    <property type="entry name" value="Fer2"/>
    <property type="match status" value="1"/>
</dbReference>
<dbReference type="InterPro" id="IPR036010">
    <property type="entry name" value="2Fe-2S_ferredoxin-like_sf"/>
</dbReference>
<dbReference type="PROSITE" id="PS51085">
    <property type="entry name" value="2FE2S_FER_2"/>
    <property type="match status" value="1"/>
</dbReference>
<dbReference type="InterPro" id="IPR001433">
    <property type="entry name" value="OxRdtase_FAD/NAD-bd"/>
</dbReference>
<dbReference type="InterPro" id="IPR039261">
    <property type="entry name" value="FNR_nucleotide-bd"/>
</dbReference>
<proteinExistence type="predicted"/>
<dbReference type="InterPro" id="IPR017927">
    <property type="entry name" value="FAD-bd_FR_type"/>
</dbReference>
<dbReference type="InterPro" id="IPR001709">
    <property type="entry name" value="Flavoprot_Pyr_Nucl_cyt_Rdtase"/>
</dbReference>
<name>A0ABW3QAW4_9BACT</name>
<dbReference type="SUPFAM" id="SSF52343">
    <property type="entry name" value="Ferredoxin reductase-like, C-terminal NADP-linked domain"/>
    <property type="match status" value="1"/>
</dbReference>
<dbReference type="InterPro" id="IPR001041">
    <property type="entry name" value="2Fe-2S_ferredoxin-type"/>
</dbReference>
<reference evidence="4" key="1">
    <citation type="journal article" date="2019" name="Int. J. Syst. Evol. Microbiol.">
        <title>The Global Catalogue of Microorganisms (GCM) 10K type strain sequencing project: providing services to taxonomists for standard genome sequencing and annotation.</title>
        <authorList>
            <consortium name="The Broad Institute Genomics Platform"/>
            <consortium name="The Broad Institute Genome Sequencing Center for Infectious Disease"/>
            <person name="Wu L."/>
            <person name="Ma J."/>
        </authorList>
    </citation>
    <scope>NUCLEOTIDE SEQUENCE [LARGE SCALE GENOMIC DNA]</scope>
    <source>
        <strain evidence="4">CCUG 55608</strain>
    </source>
</reference>
<evidence type="ECO:0000259" key="2">
    <source>
        <dbReference type="PROSITE" id="PS51384"/>
    </source>
</evidence>
<dbReference type="PANTHER" id="PTHR47354">
    <property type="entry name" value="NADH OXIDOREDUCTASE HCR"/>
    <property type="match status" value="1"/>
</dbReference>
<feature type="domain" description="FAD-binding FR-type" evidence="2">
    <location>
        <begin position="1"/>
        <end position="102"/>
    </location>
</feature>
<dbReference type="Gene3D" id="3.40.50.80">
    <property type="entry name" value="Nucleotide-binding domain of ferredoxin-NADP reductase (FNR) module"/>
    <property type="match status" value="1"/>
</dbReference>
<dbReference type="PROSITE" id="PS00197">
    <property type="entry name" value="2FE2S_FER_1"/>
    <property type="match status" value="1"/>
</dbReference>
<dbReference type="InterPro" id="IPR008333">
    <property type="entry name" value="Cbr1-like_FAD-bd_dom"/>
</dbReference>
<dbReference type="CDD" id="cd06214">
    <property type="entry name" value="PA_degradation_oxidoreductase_like"/>
    <property type="match status" value="1"/>
</dbReference>
<evidence type="ECO:0000313" key="3">
    <source>
        <dbReference type="EMBL" id="MFD1140836.1"/>
    </source>
</evidence>
<dbReference type="Pfam" id="PF00970">
    <property type="entry name" value="FAD_binding_6"/>
    <property type="match status" value="1"/>
</dbReference>
<organism evidence="3 4">
    <name type="scientific">Larkinella insperata</name>
    <dbReference type="NCBI Taxonomy" id="332158"/>
    <lineage>
        <taxon>Bacteria</taxon>
        <taxon>Pseudomonadati</taxon>
        <taxon>Bacteroidota</taxon>
        <taxon>Cytophagia</taxon>
        <taxon>Cytophagales</taxon>
        <taxon>Spirosomataceae</taxon>
        <taxon>Larkinella</taxon>
    </lineage>
</organism>
<dbReference type="PANTHER" id="PTHR47354:SF5">
    <property type="entry name" value="PROTEIN RFBI"/>
    <property type="match status" value="1"/>
</dbReference>
<dbReference type="PROSITE" id="PS51384">
    <property type="entry name" value="FAD_FR"/>
    <property type="match status" value="1"/>
</dbReference>
<dbReference type="Gene3D" id="3.10.20.30">
    <property type="match status" value="1"/>
</dbReference>
<dbReference type="SUPFAM" id="SSF54292">
    <property type="entry name" value="2Fe-2S ferredoxin-like"/>
    <property type="match status" value="1"/>
</dbReference>
<dbReference type="RefSeq" id="WP_379883944.1">
    <property type="nucleotide sequence ID" value="NZ_JBHTLP010000003.1"/>
</dbReference>
<evidence type="ECO:0000259" key="1">
    <source>
        <dbReference type="PROSITE" id="PS51085"/>
    </source>
</evidence>
<dbReference type="Gene3D" id="2.40.30.10">
    <property type="entry name" value="Translation factors"/>
    <property type="match status" value="1"/>
</dbReference>
<sequence>MKTTLTVTNVVYPTVDSATLYFNKPTDSFTYYPGQHVAITAVVDNKSITRTYSLSTAPLVDDQLAITVKRLPRGLLSTHLVENARAGIDLLVEGPLGQFYTVPNPANQRHLILFAGGSGITPLYSMIRSILQEEPHSKLSLVYANRTWEGIIFQQPLAQLQQQHPDRFFLYHVLEQYHELKEWQLRHVFLKGSLSRLVIKKIVHQLQAQAPGPTEFYLCGPYGYMELIQQTLAGLGIPLHTIYKEAFFVPEPDKKAKVDFDHLPTQTVQLRLKGQIQALTVPSGQSILEAALLAGFSLRYSCQQAQCGTCRVRLLQGQVEMERNYALSAVEVSQGQILLCRTFPLSNDVLIEPFENPIGAGH</sequence>
<accession>A0ABW3QAW4</accession>
<dbReference type="Proteomes" id="UP001597116">
    <property type="component" value="Unassembled WGS sequence"/>
</dbReference>
<feature type="domain" description="2Fe-2S ferredoxin-type" evidence="1">
    <location>
        <begin position="266"/>
        <end position="357"/>
    </location>
</feature>
<keyword evidence="4" id="KW-1185">Reference proteome</keyword>
<dbReference type="EMBL" id="JBHTLP010000003">
    <property type="protein sequence ID" value="MFD1140836.1"/>
    <property type="molecule type" value="Genomic_DNA"/>
</dbReference>
<dbReference type="PRINTS" id="PR00371">
    <property type="entry name" value="FPNCR"/>
</dbReference>
<dbReference type="PRINTS" id="PR00410">
    <property type="entry name" value="PHEHYDRXLASE"/>
</dbReference>
<dbReference type="InterPro" id="IPR017938">
    <property type="entry name" value="Riboflavin_synthase-like_b-brl"/>
</dbReference>
<dbReference type="InterPro" id="IPR012675">
    <property type="entry name" value="Beta-grasp_dom_sf"/>
</dbReference>
<dbReference type="SUPFAM" id="SSF63380">
    <property type="entry name" value="Riboflavin synthase domain-like"/>
    <property type="match status" value="1"/>
</dbReference>
<dbReference type="CDD" id="cd00207">
    <property type="entry name" value="fer2"/>
    <property type="match status" value="1"/>
</dbReference>
<evidence type="ECO:0000313" key="4">
    <source>
        <dbReference type="Proteomes" id="UP001597116"/>
    </source>
</evidence>
<dbReference type="InterPro" id="IPR006058">
    <property type="entry name" value="2Fe2S_fd_BS"/>
</dbReference>